<dbReference type="EMBL" id="CAEKDK010000008">
    <property type="protein sequence ID" value="CAB4289228.1"/>
    <property type="molecule type" value="Genomic_DNA"/>
</dbReference>
<proteinExistence type="predicted"/>
<name>A0A6J5Y6F1_PRUAR</name>
<protein>
    <submittedName>
        <fullName evidence="2">Uncharacterized protein</fullName>
    </submittedName>
</protein>
<keyword evidence="4" id="KW-1185">Reference proteome</keyword>
<gene>
    <name evidence="1" type="ORF">CURHAP_LOCUS47739</name>
    <name evidence="2" type="ORF">ORAREDHAP_LOCUS46965</name>
</gene>
<evidence type="ECO:0000313" key="3">
    <source>
        <dbReference type="Proteomes" id="UP000507222"/>
    </source>
</evidence>
<organism evidence="2 4">
    <name type="scientific">Prunus armeniaca</name>
    <name type="common">Apricot</name>
    <name type="synonym">Armeniaca vulgaris</name>
    <dbReference type="NCBI Taxonomy" id="36596"/>
    <lineage>
        <taxon>Eukaryota</taxon>
        <taxon>Viridiplantae</taxon>
        <taxon>Streptophyta</taxon>
        <taxon>Embryophyta</taxon>
        <taxon>Tracheophyta</taxon>
        <taxon>Spermatophyta</taxon>
        <taxon>Magnoliopsida</taxon>
        <taxon>eudicotyledons</taxon>
        <taxon>Gunneridae</taxon>
        <taxon>Pentapetalae</taxon>
        <taxon>rosids</taxon>
        <taxon>fabids</taxon>
        <taxon>Rosales</taxon>
        <taxon>Rosaceae</taxon>
        <taxon>Amygdaloideae</taxon>
        <taxon>Amygdaleae</taxon>
        <taxon>Prunus</taxon>
    </lineage>
</organism>
<accession>A0A6J5Y6F1</accession>
<evidence type="ECO:0000313" key="1">
    <source>
        <dbReference type="EMBL" id="CAB4289228.1"/>
    </source>
</evidence>
<evidence type="ECO:0000313" key="2">
    <source>
        <dbReference type="EMBL" id="CAB4319545.1"/>
    </source>
</evidence>
<evidence type="ECO:0000313" key="4">
    <source>
        <dbReference type="Proteomes" id="UP000507245"/>
    </source>
</evidence>
<dbReference type="Proteomes" id="UP000507245">
    <property type="component" value="Unassembled WGS sequence"/>
</dbReference>
<dbReference type="Proteomes" id="UP000507222">
    <property type="component" value="Unassembled WGS sequence"/>
</dbReference>
<dbReference type="EMBL" id="CAEKKB010000008">
    <property type="protein sequence ID" value="CAB4319545.1"/>
    <property type="molecule type" value="Genomic_DNA"/>
</dbReference>
<sequence length="115" mass="12748">MMNKLKKLKSGKRGCFLHQPILTTTAVDERHLLQTVNDSLKAMRSEGVLIDLTLYNYPFGDLALNVAFDVKLAQDLLMSVTMWVPGIVKLDCRGMMIYALGSEQFVTAIIDGNAA</sequence>
<dbReference type="AlphaFoldDB" id="A0A6J5Y6F1"/>
<reference evidence="4" key="1">
    <citation type="journal article" date="2020" name="Genome Biol.">
        <title>Gamete binning: chromosome-level and haplotype-resolved genome assembly enabled by high-throughput single-cell sequencing of gamete genomes.</title>
        <authorList>
            <person name="Campoy J.A."/>
            <person name="Sun H."/>
            <person name="Goel M."/>
            <person name="Jiao W.-B."/>
            <person name="Folz-Donahue K."/>
            <person name="Wang N."/>
            <person name="Rubio M."/>
            <person name="Liu C."/>
            <person name="Kukat C."/>
            <person name="Ruiz D."/>
            <person name="Huettel B."/>
            <person name="Schneeberger K."/>
        </authorList>
    </citation>
    <scope>NUCLEOTIDE SEQUENCE [LARGE SCALE GENOMIC DNA]</scope>
    <source>
        <strain evidence="4">cv. Rojo Pasion</strain>
    </source>
</reference>
<reference evidence="2 3" key="2">
    <citation type="submission" date="2020-05" db="EMBL/GenBank/DDBJ databases">
        <authorList>
            <person name="Campoy J."/>
            <person name="Schneeberger K."/>
            <person name="Spophaly S."/>
        </authorList>
    </citation>
    <scope>NUCLEOTIDE SEQUENCE [LARGE SCALE GENOMIC DNA]</scope>
    <source>
        <strain evidence="2">PruArmRojPasFocal</strain>
    </source>
</reference>